<comment type="cofactor">
    <cofactor evidence="2">
        <name>Mn(2+)</name>
        <dbReference type="ChEBI" id="CHEBI:29035"/>
    </cofactor>
</comment>
<evidence type="ECO:0000256" key="14">
    <source>
        <dbReference type="ARBA" id="ARBA00023304"/>
    </source>
</evidence>
<dbReference type="GO" id="GO:0000287">
    <property type="term" value="F:magnesium ion binding"/>
    <property type="evidence" value="ECO:0007669"/>
    <property type="project" value="InterPro"/>
</dbReference>
<dbReference type="SUPFAM" id="SSF53659">
    <property type="entry name" value="Isocitrate/Isopropylmalate dehydrogenase-like"/>
    <property type="match status" value="1"/>
</dbReference>
<comment type="catalytic activity">
    <reaction evidence="1 15 16">
        <text>(2R,3S)-3-isopropylmalate + NAD(+) = 4-methyl-2-oxopentanoate + CO2 + NADH</text>
        <dbReference type="Rhea" id="RHEA:32271"/>
        <dbReference type="ChEBI" id="CHEBI:16526"/>
        <dbReference type="ChEBI" id="CHEBI:17865"/>
        <dbReference type="ChEBI" id="CHEBI:35121"/>
        <dbReference type="ChEBI" id="CHEBI:57540"/>
        <dbReference type="ChEBI" id="CHEBI:57945"/>
        <dbReference type="EC" id="1.1.1.85"/>
    </reaction>
</comment>
<feature type="binding site" evidence="15">
    <location>
        <position position="230"/>
    </location>
    <ligand>
        <name>substrate</name>
    </ligand>
</feature>
<keyword evidence="10 15" id="KW-0460">Magnesium</keyword>
<comment type="similarity">
    <text evidence="4 15">Belongs to the isocitrate and isopropylmalate dehydrogenases family. LeuB type 1 subfamily.</text>
</comment>
<dbReference type="GO" id="GO:0051287">
    <property type="term" value="F:NAD binding"/>
    <property type="evidence" value="ECO:0007669"/>
    <property type="project" value="InterPro"/>
</dbReference>
<protein>
    <recommendedName>
        <fullName evidence="15">3-isopropylmalate dehydrogenase</fullName>
        <ecNumber evidence="15">1.1.1.85</ecNumber>
    </recommendedName>
    <alternativeName>
        <fullName evidence="15">3-IPM-DH</fullName>
    </alternativeName>
    <alternativeName>
        <fullName evidence="15">Beta-IPM dehydrogenase</fullName>
        <shortName evidence="15">IMDH</shortName>
    </alternativeName>
</protein>
<dbReference type="InterPro" id="IPR024084">
    <property type="entry name" value="IsoPropMal-DH-like_dom"/>
</dbReference>
<accession>A0A7H1B058</accession>
<evidence type="ECO:0000256" key="7">
    <source>
        <dbReference type="ARBA" id="ARBA00022490"/>
    </source>
</evidence>
<keyword evidence="6 15" id="KW-0432">Leucine biosynthesis</keyword>
<keyword evidence="9 15" id="KW-0479">Metal-binding</keyword>
<dbReference type="EC" id="1.1.1.85" evidence="15"/>
<dbReference type="GO" id="GO:0009098">
    <property type="term" value="P:L-leucine biosynthetic process"/>
    <property type="evidence" value="ECO:0007669"/>
    <property type="project" value="UniProtKB-UniRule"/>
</dbReference>
<dbReference type="PANTHER" id="PTHR42979:SF1">
    <property type="entry name" value="3-ISOPROPYLMALATE DEHYDROGENASE"/>
    <property type="match status" value="1"/>
</dbReference>
<feature type="domain" description="Isopropylmalate dehydrogenase-like" evidence="17">
    <location>
        <begin position="6"/>
        <end position="358"/>
    </location>
</feature>
<organism evidence="18 19">
    <name type="scientific">Buchnera aphidicola</name>
    <name type="common">Pentalonia nigronervosa</name>
    <dbReference type="NCBI Taxonomy" id="1309793"/>
    <lineage>
        <taxon>Bacteria</taxon>
        <taxon>Pseudomonadati</taxon>
        <taxon>Pseudomonadota</taxon>
        <taxon>Gammaproteobacteria</taxon>
        <taxon>Enterobacterales</taxon>
        <taxon>Erwiniaceae</taxon>
        <taxon>Buchnera</taxon>
    </lineage>
</organism>
<feature type="binding site" evidence="15">
    <location>
        <position position="138"/>
    </location>
    <ligand>
        <name>substrate</name>
    </ligand>
</feature>
<dbReference type="InterPro" id="IPR019818">
    <property type="entry name" value="IsoCit/isopropylmalate_DH_CS"/>
</dbReference>
<feature type="binding site" evidence="15">
    <location>
        <position position="99"/>
    </location>
    <ligand>
        <name>substrate</name>
    </ligand>
</feature>
<geneLocation type="plasmid" evidence="18 19">
    <name>pLeu</name>
</geneLocation>
<evidence type="ECO:0000256" key="9">
    <source>
        <dbReference type="ARBA" id="ARBA00022723"/>
    </source>
</evidence>
<dbReference type="InterPro" id="IPR004429">
    <property type="entry name" value="Isopropylmalate_DH"/>
</dbReference>
<feature type="binding site" evidence="15">
    <location>
        <position position="254"/>
    </location>
    <ligand>
        <name>Mg(2+)</name>
        <dbReference type="ChEBI" id="CHEBI:18420"/>
    </ligand>
</feature>
<name>A0A7H1B058_9GAMM</name>
<evidence type="ECO:0000256" key="3">
    <source>
        <dbReference type="ARBA" id="ARBA00004762"/>
    </source>
</evidence>
<feature type="binding site" evidence="15">
    <location>
        <begin position="78"/>
        <end position="91"/>
    </location>
    <ligand>
        <name>NAD(+)</name>
        <dbReference type="ChEBI" id="CHEBI:57540"/>
    </ligand>
</feature>
<keyword evidence="7 15" id="KW-0963">Cytoplasm</keyword>
<dbReference type="FunFam" id="3.40.718.10:FF:000006">
    <property type="entry name" value="3-isopropylmalate dehydrogenase"/>
    <property type="match status" value="1"/>
</dbReference>
<evidence type="ECO:0000259" key="17">
    <source>
        <dbReference type="SMART" id="SM01329"/>
    </source>
</evidence>
<keyword evidence="18" id="KW-0614">Plasmid</keyword>
<dbReference type="PANTHER" id="PTHR42979">
    <property type="entry name" value="3-ISOPROPYLMALATE DEHYDROGENASE"/>
    <property type="match status" value="1"/>
</dbReference>
<dbReference type="PROSITE" id="PS00470">
    <property type="entry name" value="IDH_IMDH"/>
    <property type="match status" value="1"/>
</dbReference>
<evidence type="ECO:0000256" key="4">
    <source>
        <dbReference type="ARBA" id="ARBA00008319"/>
    </source>
</evidence>
<feature type="binding site" evidence="15">
    <location>
        <position position="109"/>
    </location>
    <ligand>
        <name>substrate</name>
    </ligand>
</feature>
<evidence type="ECO:0000256" key="8">
    <source>
        <dbReference type="ARBA" id="ARBA00022605"/>
    </source>
</evidence>
<comment type="subcellular location">
    <subcellularLocation>
        <location evidence="15">Cytoplasm</location>
    </subcellularLocation>
</comment>
<sequence length="368" mass="40852">MKKKYCIAVLPGDGIGPEVMQESYKILNILKQHFLLPLEIKEFDIGGVAIDKTGAALPEKTLVGCKHSDAILLGSVGGEKWNSLPVEQRPERAGLLALRQHFDLFANLRPAKLFSELKNLSPLRKDITLHGFDILCVRELTGGIYFGKPRELLKDCHSSSENYALNTAIYHENEISRIAHIAFELARTRKSKVCSIDKANVLEISLFWREIVKKVSKQYPDVTLSHLYIDNAVMQIIKNPHQFDVLLCSNLFGDIVSDACAMITGSIGMLPSASWNKNRFGLYEPAGGSAPDLAGKNIANPIAQILSVSMLVRYGMNLTEIADKIDTSVVQALKHGYRTQDISDHEKYVKTNEMGDIISNFLINGENA</sequence>
<dbReference type="GO" id="GO:0005829">
    <property type="term" value="C:cytosol"/>
    <property type="evidence" value="ECO:0007669"/>
    <property type="project" value="TreeGrafter"/>
</dbReference>
<evidence type="ECO:0000256" key="10">
    <source>
        <dbReference type="ARBA" id="ARBA00022842"/>
    </source>
</evidence>
<comment type="cofactor">
    <cofactor evidence="15 16">
        <name>Mg(2+)</name>
        <dbReference type="ChEBI" id="CHEBI:18420"/>
    </cofactor>
    <cofactor evidence="15 16">
        <name>Mn(2+)</name>
        <dbReference type="ChEBI" id="CHEBI:29035"/>
    </cofactor>
    <text evidence="15 16">Binds 1 Mg(2+) or Mn(2+) ion per subunit.</text>
</comment>
<evidence type="ECO:0000256" key="5">
    <source>
        <dbReference type="ARBA" id="ARBA00011738"/>
    </source>
</evidence>
<keyword evidence="8 15" id="KW-0028">Amino-acid biosynthesis</keyword>
<feature type="binding site" evidence="15">
    <location>
        <position position="230"/>
    </location>
    <ligand>
        <name>Mg(2+)</name>
        <dbReference type="ChEBI" id="CHEBI:18420"/>
    </ligand>
</feature>
<comment type="subunit">
    <text evidence="5 15 16">Homodimer.</text>
</comment>
<comment type="function">
    <text evidence="15 16">Catalyzes the oxidation of 3-carboxy-2-hydroxy-4-methylpentanoate (3-isopropylmalate) to 3-carboxy-4-methyl-2-oxopentanoate. The product decarboxylates to 4-methyl-2 oxopentanoate.</text>
</comment>
<evidence type="ECO:0000256" key="11">
    <source>
        <dbReference type="ARBA" id="ARBA00023002"/>
    </source>
</evidence>
<gene>
    <name evidence="15 18" type="primary">leuB</name>
    <name evidence="18" type="ORF">ICW73_02780</name>
</gene>
<evidence type="ECO:0000256" key="15">
    <source>
        <dbReference type="HAMAP-Rule" id="MF_01033"/>
    </source>
</evidence>
<feature type="site" description="Important for catalysis" evidence="15">
    <location>
        <position position="145"/>
    </location>
</feature>
<keyword evidence="12 15" id="KW-0520">NAD</keyword>
<keyword evidence="11 15" id="KW-0560">Oxidoreductase</keyword>
<evidence type="ECO:0000313" key="18">
    <source>
        <dbReference type="EMBL" id="QNS02113.1"/>
    </source>
</evidence>
<evidence type="ECO:0000256" key="2">
    <source>
        <dbReference type="ARBA" id="ARBA00001936"/>
    </source>
</evidence>
<dbReference type="UniPathway" id="UPA00048">
    <property type="reaction ID" value="UER00072"/>
</dbReference>
<feature type="binding site" evidence="15">
    <location>
        <begin position="288"/>
        <end position="300"/>
    </location>
    <ligand>
        <name>NAD(+)</name>
        <dbReference type="ChEBI" id="CHEBI:57540"/>
    </ligand>
</feature>
<dbReference type="Proteomes" id="UP000516346">
    <property type="component" value="Plasmid pLeu"/>
</dbReference>
<evidence type="ECO:0000256" key="12">
    <source>
        <dbReference type="ARBA" id="ARBA00023027"/>
    </source>
</evidence>
<dbReference type="GO" id="GO:0003862">
    <property type="term" value="F:3-isopropylmalate dehydrogenase activity"/>
    <property type="evidence" value="ECO:0007669"/>
    <property type="project" value="UniProtKB-UniRule"/>
</dbReference>
<dbReference type="Gene3D" id="3.40.718.10">
    <property type="entry name" value="Isopropylmalate Dehydrogenase"/>
    <property type="match status" value="1"/>
</dbReference>
<comment type="pathway">
    <text evidence="3 15 16">Amino-acid biosynthesis; L-leucine biosynthesis; L-leucine from 3-methyl-2-oxobutanoate: step 3/4.</text>
</comment>
<keyword evidence="13 15" id="KW-0464">Manganese</keyword>
<reference evidence="18 19" key="1">
    <citation type="submission" date="2020-09" db="EMBL/GenBank/DDBJ databases">
        <title>Genome sequence of the banana aphid, Pentalonia nigronervosa Coquerel (Hemiptera: Aphididae) and its symbionts.</title>
        <authorList>
            <person name="Mathers T.C."/>
            <person name="Mugford S.T."/>
            <person name="Hogenhout S.A."/>
            <person name="Tripathi L."/>
        </authorList>
    </citation>
    <scope>NUCLEOTIDE SEQUENCE [LARGE SCALE GENOMIC DNA]</scope>
    <source>
        <strain evidence="18">Ba4</strain>
        <plasmid evidence="18 19">pLeu</plasmid>
    </source>
</reference>
<dbReference type="EMBL" id="CP061276">
    <property type="protein sequence ID" value="QNS02113.1"/>
    <property type="molecule type" value="Genomic_DNA"/>
</dbReference>
<evidence type="ECO:0000256" key="13">
    <source>
        <dbReference type="ARBA" id="ARBA00023211"/>
    </source>
</evidence>
<evidence type="ECO:0000313" key="19">
    <source>
        <dbReference type="Proteomes" id="UP000516346"/>
    </source>
</evidence>
<evidence type="ECO:0000256" key="6">
    <source>
        <dbReference type="ARBA" id="ARBA00022430"/>
    </source>
</evidence>
<evidence type="ECO:0000256" key="1">
    <source>
        <dbReference type="ARBA" id="ARBA00000624"/>
    </source>
</evidence>
<proteinExistence type="inferred from homology"/>
<dbReference type="NCBIfam" id="TIGR00169">
    <property type="entry name" value="leuB"/>
    <property type="match status" value="1"/>
</dbReference>
<dbReference type="AlphaFoldDB" id="A0A7H1B058"/>
<dbReference type="SMART" id="SM01329">
    <property type="entry name" value="Iso_dh"/>
    <property type="match status" value="1"/>
</dbReference>
<feature type="site" description="Important for catalysis" evidence="15">
    <location>
        <position position="198"/>
    </location>
</feature>
<evidence type="ECO:0000256" key="16">
    <source>
        <dbReference type="RuleBase" id="RU004445"/>
    </source>
</evidence>
<dbReference type="Pfam" id="PF00180">
    <property type="entry name" value="Iso_dh"/>
    <property type="match status" value="1"/>
</dbReference>
<dbReference type="HAMAP" id="MF_01033">
    <property type="entry name" value="LeuB_type1"/>
    <property type="match status" value="1"/>
</dbReference>
<feature type="binding site" evidence="15">
    <location>
        <position position="258"/>
    </location>
    <ligand>
        <name>Mg(2+)</name>
        <dbReference type="ChEBI" id="CHEBI:18420"/>
    </ligand>
</feature>
<keyword evidence="14 15" id="KW-0100">Branched-chain amino acid biosynthesis</keyword>